<organism evidence="13 14">
    <name type="scientific">Melioribacter roseus (strain DSM 23840 / JCM 17771 / VKM B-2668 / P3M-2)</name>
    <dbReference type="NCBI Taxonomy" id="1191523"/>
    <lineage>
        <taxon>Bacteria</taxon>
        <taxon>Pseudomonadati</taxon>
        <taxon>Ignavibacteriota</taxon>
        <taxon>Ignavibacteria</taxon>
        <taxon>Ignavibacteriales</taxon>
        <taxon>Melioribacteraceae</taxon>
        <taxon>Melioribacter</taxon>
    </lineage>
</organism>
<dbReference type="PROSITE" id="PS51709">
    <property type="entry name" value="G_TRME"/>
    <property type="match status" value="1"/>
</dbReference>
<dbReference type="GO" id="GO:0003924">
    <property type="term" value="F:GTPase activity"/>
    <property type="evidence" value="ECO:0007669"/>
    <property type="project" value="UniProtKB-UniRule"/>
</dbReference>
<dbReference type="HAMAP" id="MF_00379">
    <property type="entry name" value="GTPase_MnmE"/>
    <property type="match status" value="1"/>
</dbReference>
<comment type="function">
    <text evidence="10">Exhibits a very high intrinsic GTPase hydrolysis rate. Involved in the addition of a carboxymethylaminomethyl (cmnm) group at the wobble position (U34) of certain tRNAs, forming tRNA-cmnm(5)s(2)U34.</text>
</comment>
<sequence>MTHTISTNEDTITAIATPPGVGAITVIRVSGPDTFSKVDLIFRGRKKISECNTHTIHYGTIVDPNGEVIDDVLVSVFRSPNSYTGEDSVEISTHGSQLIAEKIIGLLVERGIRIAEPGEFTKRAFLNGRLDLAQAEAVADVINSRSEASLRGARNQLDGLLSQKIDTLREKLINTSSLIELELDFAEEDIELLPLAKIISNIGEIEKEIDELLKSFRFGKVIRDGVNVALVGKPNVGKSSLLNYLLKEARAIVSEIPGTTRDIIREEVTIEGILFKLYDTAGIRLTEDVIEKEGVERSRKAVSDADVVLFLNDSTHGFDRDIYDELLKLQKEERILKVANKIDLKPGLDKSFDVGISAKTGEGIEELFRKLKEKALGSGTYTEKSAVVTNLRHYNALNKAKEHLIGAKNSIKEGLTGEFVAVDLRNAENSLGEIIGKVTTDDILNNIFAKFCIGK</sequence>
<dbReference type="InterPro" id="IPR004520">
    <property type="entry name" value="GTPase_MnmE"/>
</dbReference>
<keyword evidence="8 10" id="KW-0630">Potassium</keyword>
<dbReference type="FunFam" id="3.30.1360.120:FF:000003">
    <property type="entry name" value="tRNA modification GTPase MnmE"/>
    <property type="match status" value="1"/>
</dbReference>
<evidence type="ECO:0000256" key="10">
    <source>
        <dbReference type="HAMAP-Rule" id="MF_00379"/>
    </source>
</evidence>
<dbReference type="Pfam" id="PF12631">
    <property type="entry name" value="MnmE_helical"/>
    <property type="match status" value="1"/>
</dbReference>
<evidence type="ECO:0000259" key="12">
    <source>
        <dbReference type="PROSITE" id="PS51709"/>
    </source>
</evidence>
<dbReference type="GO" id="GO:0042802">
    <property type="term" value="F:identical protein binding"/>
    <property type="evidence" value="ECO:0007669"/>
    <property type="project" value="UniProtKB-ARBA"/>
</dbReference>
<keyword evidence="14" id="KW-1185">Reference proteome</keyword>
<feature type="binding site" evidence="10">
    <location>
        <position position="256"/>
    </location>
    <ligand>
        <name>K(+)</name>
        <dbReference type="ChEBI" id="CHEBI:29103"/>
    </ligand>
</feature>
<feature type="binding site" evidence="10">
    <location>
        <position position="260"/>
    </location>
    <ligand>
        <name>Mg(2+)</name>
        <dbReference type="ChEBI" id="CHEBI:18420"/>
    </ligand>
</feature>
<comment type="cofactor">
    <cofactor evidence="10">
        <name>K(+)</name>
        <dbReference type="ChEBI" id="CHEBI:29103"/>
    </cofactor>
    <text evidence="10">Binds 1 potassium ion per subunit.</text>
</comment>
<dbReference type="InterPro" id="IPR006073">
    <property type="entry name" value="GTP-bd"/>
</dbReference>
<dbReference type="GO" id="GO:0005829">
    <property type="term" value="C:cytosol"/>
    <property type="evidence" value="ECO:0007669"/>
    <property type="project" value="TreeGrafter"/>
</dbReference>
<dbReference type="Gene3D" id="1.20.120.430">
    <property type="entry name" value="tRNA modification GTPase MnmE domain 2"/>
    <property type="match status" value="1"/>
</dbReference>
<dbReference type="CDD" id="cd04164">
    <property type="entry name" value="trmE"/>
    <property type="match status" value="1"/>
</dbReference>
<dbReference type="Pfam" id="PF01926">
    <property type="entry name" value="MMR_HSR1"/>
    <property type="match status" value="1"/>
</dbReference>
<keyword evidence="4 10" id="KW-0479">Metal-binding</keyword>
<evidence type="ECO:0000256" key="2">
    <source>
        <dbReference type="ARBA" id="ARBA00022490"/>
    </source>
</evidence>
<accession>I7A2T5</accession>
<feature type="binding site" evidence="10">
    <location>
        <position position="235"/>
    </location>
    <ligand>
        <name>K(+)</name>
        <dbReference type="ChEBI" id="CHEBI:29103"/>
    </ligand>
</feature>
<dbReference type="InterPro" id="IPR031168">
    <property type="entry name" value="G_TrmE"/>
</dbReference>
<evidence type="ECO:0000256" key="9">
    <source>
        <dbReference type="ARBA" id="ARBA00023134"/>
    </source>
</evidence>
<dbReference type="NCBIfam" id="TIGR00231">
    <property type="entry name" value="small_GTP"/>
    <property type="match status" value="1"/>
</dbReference>
<evidence type="ECO:0000256" key="4">
    <source>
        <dbReference type="ARBA" id="ARBA00022723"/>
    </source>
</evidence>
<feature type="binding site" evidence="10">
    <location>
        <position position="259"/>
    </location>
    <ligand>
        <name>K(+)</name>
        <dbReference type="ChEBI" id="CHEBI:29103"/>
    </ligand>
</feature>
<dbReference type="eggNOG" id="COG0486">
    <property type="taxonomic scope" value="Bacteria"/>
</dbReference>
<keyword evidence="5 10" id="KW-0547">Nucleotide-binding</keyword>
<keyword evidence="2 10" id="KW-0963">Cytoplasm</keyword>
<reference evidence="13 14" key="1">
    <citation type="journal article" date="2013" name="PLoS ONE">
        <title>Genomic analysis of Melioribacter roseus, facultatively anaerobic organotrophic bacterium representing a novel deep lineage within Bacteriodetes/Chlorobi group.</title>
        <authorList>
            <person name="Kadnikov V.V."/>
            <person name="Mardanov A.V."/>
            <person name="Podosokorskaya O.A."/>
            <person name="Gavrilov S.N."/>
            <person name="Kublanov I.V."/>
            <person name="Beletsky A.V."/>
            <person name="Bonch-Osmolovskaya E.A."/>
            <person name="Ravin N.V."/>
        </authorList>
    </citation>
    <scope>NUCLEOTIDE SEQUENCE [LARGE SCALE GENOMIC DNA]</scope>
    <source>
        <strain evidence="14">JCM 17771 / P3M-2</strain>
    </source>
</reference>
<feature type="binding site" evidence="10">
    <location>
        <position position="129"/>
    </location>
    <ligand>
        <name>(6S)-5-formyl-5,6,7,8-tetrahydrofolate</name>
        <dbReference type="ChEBI" id="CHEBI:57457"/>
    </ligand>
</feature>
<dbReference type="GO" id="GO:0002098">
    <property type="term" value="P:tRNA wobble uridine modification"/>
    <property type="evidence" value="ECO:0007669"/>
    <property type="project" value="TreeGrafter"/>
</dbReference>
<dbReference type="InterPro" id="IPR005225">
    <property type="entry name" value="Small_GTP-bd"/>
</dbReference>
<dbReference type="InterPro" id="IPR027368">
    <property type="entry name" value="MnmE_dom2"/>
</dbReference>
<evidence type="ECO:0000256" key="6">
    <source>
        <dbReference type="ARBA" id="ARBA00022801"/>
    </source>
</evidence>
<dbReference type="InterPro" id="IPR025867">
    <property type="entry name" value="MnmE_helical"/>
</dbReference>
<dbReference type="OrthoDB" id="9805918at2"/>
<dbReference type="PANTHER" id="PTHR42714">
    <property type="entry name" value="TRNA MODIFICATION GTPASE GTPBP3"/>
    <property type="match status" value="1"/>
</dbReference>
<feature type="binding site" evidence="10">
    <location>
        <begin position="235"/>
        <end position="240"/>
    </location>
    <ligand>
        <name>GTP</name>
        <dbReference type="ChEBI" id="CHEBI:37565"/>
    </ligand>
</feature>
<gene>
    <name evidence="10" type="primary">mnmE</name>
    <name evidence="10" type="synonym">trmE</name>
    <name evidence="13" type="ordered locus">MROS_1001</name>
</gene>
<comment type="similarity">
    <text evidence="1 10 11">Belongs to the TRAFAC class TrmE-Era-EngA-EngB-Septin-like GTPase superfamily. TrmE GTPase family.</text>
</comment>
<dbReference type="AlphaFoldDB" id="I7A2T5"/>
<dbReference type="FunFam" id="3.40.50.300:FF:001376">
    <property type="entry name" value="tRNA modification GTPase MnmE"/>
    <property type="match status" value="1"/>
</dbReference>
<dbReference type="STRING" id="1191523.MROS_1001"/>
<feature type="binding site" evidence="10">
    <location>
        <begin position="279"/>
        <end position="282"/>
    </location>
    <ligand>
        <name>GTP</name>
        <dbReference type="ChEBI" id="CHEBI:37565"/>
    </ligand>
</feature>
<evidence type="ECO:0000256" key="11">
    <source>
        <dbReference type="RuleBase" id="RU003313"/>
    </source>
</evidence>
<dbReference type="InterPro" id="IPR027417">
    <property type="entry name" value="P-loop_NTPase"/>
</dbReference>
<evidence type="ECO:0000313" key="13">
    <source>
        <dbReference type="EMBL" id="AFN74241.1"/>
    </source>
</evidence>
<dbReference type="PANTHER" id="PTHR42714:SF2">
    <property type="entry name" value="TRNA MODIFICATION GTPASE GTPBP3, MITOCHONDRIAL"/>
    <property type="match status" value="1"/>
</dbReference>
<dbReference type="RefSeq" id="WP_014855677.1">
    <property type="nucleotide sequence ID" value="NC_018178.1"/>
</dbReference>
<keyword evidence="7 10" id="KW-0460">Magnesium</keyword>
<comment type="subcellular location">
    <subcellularLocation>
        <location evidence="10">Cytoplasm</location>
    </subcellularLocation>
</comment>
<dbReference type="SUPFAM" id="SSF116878">
    <property type="entry name" value="TrmE connector domain"/>
    <property type="match status" value="1"/>
</dbReference>
<comment type="caution">
    <text evidence="10">Lacks conserved residue(s) required for the propagation of feature annotation.</text>
</comment>
<protein>
    <recommendedName>
        <fullName evidence="10">tRNA modification GTPase MnmE</fullName>
        <ecNumber evidence="10">3.6.-.-</ecNumber>
    </recommendedName>
</protein>
<keyword evidence="9 10" id="KW-0342">GTP-binding</keyword>
<evidence type="ECO:0000256" key="7">
    <source>
        <dbReference type="ARBA" id="ARBA00022842"/>
    </source>
</evidence>
<dbReference type="Gene3D" id="3.40.50.300">
    <property type="entry name" value="P-loop containing nucleotide triphosphate hydrolases"/>
    <property type="match status" value="1"/>
</dbReference>
<feature type="binding site" evidence="10">
    <location>
        <begin position="254"/>
        <end position="260"/>
    </location>
    <ligand>
        <name>GTP</name>
        <dbReference type="ChEBI" id="CHEBI:37565"/>
    </ligand>
</feature>
<dbReference type="CDD" id="cd14858">
    <property type="entry name" value="TrmE_N"/>
    <property type="match status" value="1"/>
</dbReference>
<dbReference type="KEGG" id="mro:MROS_1001"/>
<dbReference type="GO" id="GO:0005525">
    <property type="term" value="F:GTP binding"/>
    <property type="evidence" value="ECO:0007669"/>
    <property type="project" value="UniProtKB-UniRule"/>
</dbReference>
<dbReference type="Proteomes" id="UP000009011">
    <property type="component" value="Chromosome"/>
</dbReference>
<dbReference type="Gene3D" id="3.30.1360.120">
    <property type="entry name" value="Probable tRNA modification gtpase trme, domain 1"/>
    <property type="match status" value="1"/>
</dbReference>
<feature type="binding site" evidence="10">
    <location>
        <position position="90"/>
    </location>
    <ligand>
        <name>(6S)-5-formyl-5,6,7,8-tetrahydrofolate</name>
        <dbReference type="ChEBI" id="CHEBI:57457"/>
    </ligand>
</feature>
<evidence type="ECO:0000256" key="3">
    <source>
        <dbReference type="ARBA" id="ARBA00022694"/>
    </source>
</evidence>
<evidence type="ECO:0000313" key="14">
    <source>
        <dbReference type="Proteomes" id="UP000009011"/>
    </source>
</evidence>
<dbReference type="SUPFAM" id="SSF52540">
    <property type="entry name" value="P-loop containing nucleoside triphosphate hydrolases"/>
    <property type="match status" value="1"/>
</dbReference>
<dbReference type="PATRIC" id="fig|1191523.3.peg.1057"/>
<feature type="domain" description="TrmE-type G" evidence="12">
    <location>
        <begin position="225"/>
        <end position="376"/>
    </location>
</feature>
<feature type="binding site" evidence="10">
    <location>
        <position position="28"/>
    </location>
    <ligand>
        <name>(6S)-5-formyl-5,6,7,8-tetrahydrofolate</name>
        <dbReference type="ChEBI" id="CHEBI:57457"/>
    </ligand>
</feature>
<dbReference type="NCBIfam" id="TIGR00450">
    <property type="entry name" value="mnmE_trmE_thdF"/>
    <property type="match status" value="1"/>
</dbReference>
<comment type="subunit">
    <text evidence="10">Homodimer. Heterotetramer of two MnmE and two MnmG subunits.</text>
</comment>
<evidence type="ECO:0000256" key="5">
    <source>
        <dbReference type="ARBA" id="ARBA00022741"/>
    </source>
</evidence>
<feature type="binding site" evidence="10">
    <location>
        <position position="239"/>
    </location>
    <ligand>
        <name>Mg(2+)</name>
        <dbReference type="ChEBI" id="CHEBI:18420"/>
    </ligand>
</feature>
<keyword evidence="6 10" id="KW-0378">Hydrolase</keyword>
<evidence type="ECO:0000256" key="8">
    <source>
        <dbReference type="ARBA" id="ARBA00022958"/>
    </source>
</evidence>
<dbReference type="NCBIfam" id="NF003661">
    <property type="entry name" value="PRK05291.1-3"/>
    <property type="match status" value="1"/>
</dbReference>
<keyword evidence="3 10" id="KW-0819">tRNA processing</keyword>
<dbReference type="EC" id="3.6.-.-" evidence="10"/>
<dbReference type="GO" id="GO:0046872">
    <property type="term" value="F:metal ion binding"/>
    <property type="evidence" value="ECO:0007669"/>
    <property type="project" value="UniProtKB-KW"/>
</dbReference>
<name>I7A2T5_MELRP</name>
<dbReference type="GO" id="GO:0030488">
    <property type="term" value="P:tRNA methylation"/>
    <property type="evidence" value="ECO:0007669"/>
    <property type="project" value="TreeGrafter"/>
</dbReference>
<dbReference type="EMBL" id="CP003557">
    <property type="protein sequence ID" value="AFN74241.1"/>
    <property type="molecule type" value="Genomic_DNA"/>
</dbReference>
<feature type="binding site" evidence="10">
    <location>
        <position position="254"/>
    </location>
    <ligand>
        <name>K(+)</name>
        <dbReference type="ChEBI" id="CHEBI:29103"/>
    </ligand>
</feature>
<dbReference type="InterPro" id="IPR018948">
    <property type="entry name" value="GTP-bd_TrmE_N"/>
</dbReference>
<feature type="binding site" evidence="10">
    <location>
        <position position="455"/>
    </location>
    <ligand>
        <name>(6S)-5-formyl-5,6,7,8-tetrahydrofolate</name>
        <dbReference type="ChEBI" id="CHEBI:57457"/>
    </ligand>
</feature>
<proteinExistence type="inferred from homology"/>
<dbReference type="HOGENOM" id="CLU_019624_4_1_10"/>
<evidence type="ECO:0000256" key="1">
    <source>
        <dbReference type="ARBA" id="ARBA00011043"/>
    </source>
</evidence>
<dbReference type="InterPro" id="IPR027266">
    <property type="entry name" value="TrmE/GcvT-like"/>
</dbReference>
<dbReference type="Pfam" id="PF10396">
    <property type="entry name" value="TrmE_N"/>
    <property type="match status" value="1"/>
</dbReference>